<proteinExistence type="predicted"/>
<sequence>MNQLESYLETNFKGVNLIDSFEDYQLKLHLMLEKEQYQLDENEDINLSYFNSVYSNAKQIMNDLISDQDDLTFIIQISKEPFQNYKKLNIISKFITNARLTYKLKFKEELNEIQRFSLDCKKEDIKIDYIVRSICNQDFPELAPRLKEYQGSVPEIFILNKTTGIIIHLYDDRGCFILFKNEEQLNQYHKKYEDLILEE</sequence>
<organism evidence="2 3">
    <name type="scientific">Terribacillus saccharophilus</name>
    <dbReference type="NCBI Taxonomy" id="361277"/>
    <lineage>
        <taxon>Bacteria</taxon>
        <taxon>Bacillati</taxon>
        <taxon>Bacillota</taxon>
        <taxon>Bacilli</taxon>
        <taxon>Bacillales</taxon>
        <taxon>Bacillaceae</taxon>
        <taxon>Terribacillus</taxon>
    </lineage>
</organism>
<dbReference type="AlphaFoldDB" id="A0A268H934"/>
<evidence type="ECO:0000259" key="1">
    <source>
        <dbReference type="Pfam" id="PF13021"/>
    </source>
</evidence>
<comment type="caution">
    <text evidence="2">The sequence shown here is derived from an EMBL/GenBank/DDBJ whole genome shotgun (WGS) entry which is preliminary data.</text>
</comment>
<protein>
    <recommendedName>
        <fullName evidence="1">DUF3885 domain-containing protein</fullName>
    </recommendedName>
</protein>
<dbReference type="EMBL" id="NPBH01000081">
    <property type="protein sequence ID" value="PAE06371.1"/>
    <property type="molecule type" value="Genomic_DNA"/>
</dbReference>
<dbReference type="RefSeq" id="WP_095272801.1">
    <property type="nucleotide sequence ID" value="NZ_NPBH01000081.1"/>
</dbReference>
<dbReference type="Pfam" id="PF13021">
    <property type="entry name" value="DUF3885"/>
    <property type="match status" value="1"/>
</dbReference>
<dbReference type="Proteomes" id="UP000216475">
    <property type="component" value="Unassembled WGS sequence"/>
</dbReference>
<feature type="domain" description="DUF3885" evidence="1">
    <location>
        <begin position="5"/>
        <end position="198"/>
    </location>
</feature>
<name>A0A268H934_9BACI</name>
<accession>A0A268H934</accession>
<gene>
    <name evidence="2" type="ORF">CHI12_16760</name>
</gene>
<reference evidence="2 3" key="1">
    <citation type="submission" date="2017-07" db="EMBL/GenBank/DDBJ databases">
        <title>Isolation and whole genome analysis of endospore-forming bacteria from heroin.</title>
        <authorList>
            <person name="Kalinowski J."/>
            <person name="Ahrens B."/>
            <person name="Al-Dilaimi A."/>
            <person name="Winkler A."/>
            <person name="Wibberg D."/>
            <person name="Schleenbecker U."/>
            <person name="Ruckert C."/>
            <person name="Wolfel R."/>
            <person name="Grass G."/>
        </authorList>
    </citation>
    <scope>NUCLEOTIDE SEQUENCE [LARGE SCALE GENOMIC DNA]</scope>
    <source>
        <strain evidence="2 3">7509</strain>
    </source>
</reference>
<dbReference type="InterPro" id="IPR024976">
    <property type="entry name" value="DUF3885"/>
</dbReference>
<evidence type="ECO:0000313" key="3">
    <source>
        <dbReference type="Proteomes" id="UP000216475"/>
    </source>
</evidence>
<evidence type="ECO:0000313" key="2">
    <source>
        <dbReference type="EMBL" id="PAE06371.1"/>
    </source>
</evidence>